<dbReference type="InterPro" id="IPR001810">
    <property type="entry name" value="F-box_dom"/>
</dbReference>
<dbReference type="AlphaFoldDB" id="A0A8C5HUY4"/>
<dbReference type="CTD" id="55030"/>
<dbReference type="PROSITE" id="PS50181">
    <property type="entry name" value="FBOX"/>
    <property type="match status" value="1"/>
</dbReference>
<protein>
    <submittedName>
        <fullName evidence="4">F-box only protein 34-like</fullName>
    </submittedName>
</protein>
<evidence type="ECO:0000256" key="2">
    <source>
        <dbReference type="SAM" id="MobiDB-lite"/>
    </source>
</evidence>
<reference evidence="4" key="2">
    <citation type="submission" date="2025-08" db="UniProtKB">
        <authorList>
            <consortium name="Ensembl"/>
        </authorList>
    </citation>
    <scope>IDENTIFICATION</scope>
</reference>
<dbReference type="OrthoDB" id="10052741at2759"/>
<sequence length="470" mass="51818">MRAELCFQVMSPNLHQGGLCSSNCVLNTTNTLCSAVTTIRLKAPPPAAVHLLAPPTVGQDTDTVQSGEDVWTLVRPGHVREKIAIFTPEGGNTGSTHSGSIKRQRRSKKLSRDEAPPFLSSLPWQPVGEEGEPQVSVGEMVAFLEQRVSEPRSKPLALQRSSTSITLSRAPPTDATGPDGSRVQVMVARLEGEEGVSRRAVCRVLLAAAAHREPISSQMKTDTPVQAPPFSFQAVNQFLPSMPQEADPLPGLLFLTTETRPLDSSQSGKRKRSEQTGVFIHQAPPPFPQSVELLSGLLFLTNEPRPPANSSSQSRGQAVSPDFLEVRGRVQALLERPSFLWLLPPHLLLHVLRLLPTRSLAALKCTCSYLRLLIEAYGVRPADSLWVSDPRYRDDPCKQCKRRYVQGDMSLCCWHAKPYCQALPSGPGYWMCCFRPHRDAPGCRLGLHDNRWVPPFHSINAPLHRRATVE</sequence>
<gene>
    <name evidence="4" type="primary">fbxo34</name>
</gene>
<organism evidence="4 5">
    <name type="scientific">Gouania willdenowi</name>
    <name type="common">Blunt-snouted clingfish</name>
    <name type="synonym">Lepadogaster willdenowi</name>
    <dbReference type="NCBI Taxonomy" id="441366"/>
    <lineage>
        <taxon>Eukaryota</taxon>
        <taxon>Metazoa</taxon>
        <taxon>Chordata</taxon>
        <taxon>Craniata</taxon>
        <taxon>Vertebrata</taxon>
        <taxon>Euteleostomi</taxon>
        <taxon>Actinopterygii</taxon>
        <taxon>Neopterygii</taxon>
        <taxon>Teleostei</taxon>
        <taxon>Neoteleostei</taxon>
        <taxon>Acanthomorphata</taxon>
        <taxon>Ovalentaria</taxon>
        <taxon>Blenniimorphae</taxon>
        <taxon>Blenniiformes</taxon>
        <taxon>Gobiesocoidei</taxon>
        <taxon>Gobiesocidae</taxon>
        <taxon>Gobiesocinae</taxon>
        <taxon>Gouania</taxon>
    </lineage>
</organism>
<name>A0A8C5HUY4_GOUWI</name>
<evidence type="ECO:0000259" key="3">
    <source>
        <dbReference type="PROSITE" id="PS50181"/>
    </source>
</evidence>
<dbReference type="RefSeq" id="XP_028294733.1">
    <property type="nucleotide sequence ID" value="XM_028438932.1"/>
</dbReference>
<evidence type="ECO:0000313" key="5">
    <source>
        <dbReference type="Proteomes" id="UP000694680"/>
    </source>
</evidence>
<dbReference type="Pfam" id="PF00646">
    <property type="entry name" value="F-box"/>
    <property type="match status" value="1"/>
</dbReference>
<dbReference type="InterPro" id="IPR039594">
    <property type="entry name" value="FBXO34/46"/>
</dbReference>
<dbReference type="GeneID" id="114456888"/>
<dbReference type="RefSeq" id="XP_028294734.1">
    <property type="nucleotide sequence ID" value="XM_028438933.1"/>
</dbReference>
<keyword evidence="1" id="KW-0833">Ubl conjugation pathway</keyword>
<reference evidence="4" key="3">
    <citation type="submission" date="2025-09" db="UniProtKB">
        <authorList>
            <consortium name="Ensembl"/>
        </authorList>
    </citation>
    <scope>IDENTIFICATION</scope>
</reference>
<dbReference type="Gene3D" id="1.20.1280.50">
    <property type="match status" value="1"/>
</dbReference>
<dbReference type="Ensembl" id="ENSGWIT00000053633.1">
    <property type="protein sequence ID" value="ENSGWIP00000049624.1"/>
    <property type="gene ID" value="ENSGWIG00000024211.1"/>
</dbReference>
<keyword evidence="5" id="KW-1185">Reference proteome</keyword>
<dbReference type="PANTHER" id="PTHR16271:SF11">
    <property type="entry name" value="F-BOX ONLY PROTEIN 34"/>
    <property type="match status" value="1"/>
</dbReference>
<feature type="region of interest" description="Disordered" evidence="2">
    <location>
        <begin position="153"/>
        <end position="180"/>
    </location>
</feature>
<reference evidence="4" key="1">
    <citation type="submission" date="2020-06" db="EMBL/GenBank/DDBJ databases">
        <authorList>
            <consortium name="Wellcome Sanger Institute Data Sharing"/>
        </authorList>
    </citation>
    <scope>NUCLEOTIDE SEQUENCE [LARGE SCALE GENOMIC DNA]</scope>
</reference>
<evidence type="ECO:0000256" key="1">
    <source>
        <dbReference type="ARBA" id="ARBA00022786"/>
    </source>
</evidence>
<dbReference type="Proteomes" id="UP000694680">
    <property type="component" value="Chromosome 22"/>
</dbReference>
<dbReference type="PANTHER" id="PTHR16271">
    <property type="entry name" value="F-BOX ONLY PROTEIN 34/46 FAMILY MEMBER"/>
    <property type="match status" value="1"/>
</dbReference>
<feature type="region of interest" description="Disordered" evidence="2">
    <location>
        <begin position="86"/>
        <end position="131"/>
    </location>
</feature>
<dbReference type="InterPro" id="IPR036047">
    <property type="entry name" value="F-box-like_dom_sf"/>
</dbReference>
<feature type="domain" description="F-box" evidence="3">
    <location>
        <begin position="337"/>
        <end position="389"/>
    </location>
</feature>
<accession>A0A8C5HUY4</accession>
<dbReference type="SUPFAM" id="SSF81383">
    <property type="entry name" value="F-box domain"/>
    <property type="match status" value="1"/>
</dbReference>
<proteinExistence type="predicted"/>
<evidence type="ECO:0000313" key="4">
    <source>
        <dbReference type="Ensembl" id="ENSGWIP00000049624.1"/>
    </source>
</evidence>
<feature type="compositionally biased region" description="Basic residues" evidence="2">
    <location>
        <begin position="100"/>
        <end position="109"/>
    </location>
</feature>